<accession>A0ABM6WE07</accession>
<dbReference type="EMBL" id="CP029600">
    <property type="protein sequence ID" value="AWO02096.1"/>
    <property type="molecule type" value="Genomic_DNA"/>
</dbReference>
<proteinExistence type="predicted"/>
<evidence type="ECO:0000313" key="2">
    <source>
        <dbReference type="Proteomes" id="UP000246099"/>
    </source>
</evidence>
<sequence>MRTLIDFVTVQLSPEALVNAGDDLPQYREKVRAEKLRITCRLLEVSCGPAAAGKAAFIQALQMDMVRLLDVLYYYRLSYRSARGPQGTVDGQMQLYRDVEDMLHEILIGLEQHFPECLSPELPLPFSYAARARRQLQVRADELAVLLAELQLDEALLELVLRPVRQFLLNPEGRLSFRSLAYYRELLSQLYMTATLQVDGNSSHLRLHAILIHLNFNAIEYYLYCINRLRAWLKGYRHLRGRITGLTWCIKEIRSIPVKSGTVALHPGGSPIAAQLYAWLEEERIFLRNVHEENLYRAAGREAGEKLQTSLTVSQLALMLRIYIEEGIIIRASLRQVLFFVSGFVKVRKPDAMVEESFEAKYDNPSLSTITACKLWVGRLMERLNDHEKKMRAYVD</sequence>
<organism evidence="1 2">
    <name type="scientific">Chitinophaga alhagiae</name>
    <dbReference type="NCBI Taxonomy" id="2203219"/>
    <lineage>
        <taxon>Bacteria</taxon>
        <taxon>Pseudomonadati</taxon>
        <taxon>Bacteroidota</taxon>
        <taxon>Chitinophagia</taxon>
        <taxon>Chitinophagales</taxon>
        <taxon>Chitinophagaceae</taxon>
        <taxon>Chitinophaga</taxon>
    </lineage>
</organism>
<dbReference type="Proteomes" id="UP000246099">
    <property type="component" value="Chromosome"/>
</dbReference>
<reference evidence="1 2" key="1">
    <citation type="submission" date="2018-05" db="EMBL/GenBank/DDBJ databases">
        <title>Chitinophaga sp. nov., isolated from rhizosphere soil of Alhagi.</title>
        <authorList>
            <person name="Liu Y."/>
        </authorList>
    </citation>
    <scope>NUCLEOTIDE SEQUENCE [LARGE SCALE GENOMIC DNA]</scope>
    <source>
        <strain evidence="1 2">T22</strain>
    </source>
</reference>
<keyword evidence="2" id="KW-1185">Reference proteome</keyword>
<protein>
    <submittedName>
        <fullName evidence="1">Uncharacterized protein</fullName>
    </submittedName>
</protein>
<evidence type="ECO:0000313" key="1">
    <source>
        <dbReference type="EMBL" id="AWO02096.1"/>
    </source>
</evidence>
<gene>
    <name evidence="1" type="ORF">DLD77_10515</name>
</gene>
<dbReference type="RefSeq" id="WP_119078301.1">
    <property type="nucleotide sequence ID" value="NZ_CP029600.1"/>
</dbReference>
<name>A0ABM6WE07_9BACT</name>